<comment type="subcellular location">
    <subcellularLocation>
        <location evidence="1">Membrane</location>
        <topology evidence="1">Multi-pass membrane protein</topology>
    </subcellularLocation>
</comment>
<feature type="transmembrane region" description="Helical" evidence="8">
    <location>
        <begin position="176"/>
        <end position="193"/>
    </location>
</feature>
<feature type="compositionally biased region" description="Polar residues" evidence="7">
    <location>
        <begin position="34"/>
        <end position="44"/>
    </location>
</feature>
<keyword evidence="6 8" id="KW-0472">Membrane</keyword>
<accession>A0AAD7L4I3</accession>
<reference evidence="10" key="1">
    <citation type="journal article" date="2023" name="Science">
        <title>Elucidation of the pathway for biosynthesis of saponin adjuvants from the soapbark tree.</title>
        <authorList>
            <person name="Reed J."/>
            <person name="Orme A."/>
            <person name="El-Demerdash A."/>
            <person name="Owen C."/>
            <person name="Martin L.B.B."/>
            <person name="Misra R.C."/>
            <person name="Kikuchi S."/>
            <person name="Rejzek M."/>
            <person name="Martin A.C."/>
            <person name="Harkess A."/>
            <person name="Leebens-Mack J."/>
            <person name="Louveau T."/>
            <person name="Stephenson M.J."/>
            <person name="Osbourn A."/>
        </authorList>
    </citation>
    <scope>NUCLEOTIDE SEQUENCE</scope>
    <source>
        <strain evidence="10">S10</strain>
    </source>
</reference>
<evidence type="ECO:0000256" key="6">
    <source>
        <dbReference type="ARBA" id="ARBA00023136"/>
    </source>
</evidence>
<gene>
    <name evidence="10" type="ORF">O6P43_026898</name>
</gene>
<keyword evidence="4 8" id="KW-1133">Transmembrane helix</keyword>
<keyword evidence="11" id="KW-1185">Reference proteome</keyword>
<dbReference type="EMBL" id="JARAOO010000011">
    <property type="protein sequence ID" value="KAJ7950746.1"/>
    <property type="molecule type" value="Genomic_DNA"/>
</dbReference>
<keyword evidence="3" id="KW-0677">Repeat</keyword>
<evidence type="ECO:0000256" key="3">
    <source>
        <dbReference type="ARBA" id="ARBA00022737"/>
    </source>
</evidence>
<dbReference type="PANTHER" id="PTHR24186">
    <property type="entry name" value="PROTEIN PHOSPHATASE 1 REGULATORY SUBUNIT"/>
    <property type="match status" value="1"/>
</dbReference>
<keyword evidence="2 8" id="KW-0812">Transmembrane</keyword>
<evidence type="ECO:0000256" key="4">
    <source>
        <dbReference type="ARBA" id="ARBA00022989"/>
    </source>
</evidence>
<evidence type="ECO:0000256" key="5">
    <source>
        <dbReference type="ARBA" id="ARBA00023043"/>
    </source>
</evidence>
<evidence type="ECO:0000256" key="2">
    <source>
        <dbReference type="ARBA" id="ARBA00022692"/>
    </source>
</evidence>
<protein>
    <submittedName>
        <fullName evidence="10">Ankyrin repeat-containing protein</fullName>
    </submittedName>
</protein>
<evidence type="ECO:0000256" key="7">
    <source>
        <dbReference type="SAM" id="MobiDB-lite"/>
    </source>
</evidence>
<feature type="domain" description="PGG" evidence="9">
    <location>
        <begin position="89"/>
        <end position="191"/>
    </location>
</feature>
<evidence type="ECO:0000313" key="10">
    <source>
        <dbReference type="EMBL" id="KAJ7950746.1"/>
    </source>
</evidence>
<dbReference type="KEGG" id="qsa:O6P43_026898"/>
<keyword evidence="5" id="KW-0040">ANK repeat</keyword>
<evidence type="ECO:0000256" key="8">
    <source>
        <dbReference type="SAM" id="Phobius"/>
    </source>
</evidence>
<feature type="transmembrane region" description="Helical" evidence="8">
    <location>
        <begin position="199"/>
        <end position="216"/>
    </location>
</feature>
<dbReference type="InterPro" id="IPR026961">
    <property type="entry name" value="PGG_dom"/>
</dbReference>
<feature type="transmembrane region" description="Helical" evidence="8">
    <location>
        <begin position="143"/>
        <end position="164"/>
    </location>
</feature>
<name>A0AAD7L4I3_QUISA</name>
<dbReference type="Proteomes" id="UP001163823">
    <property type="component" value="Chromosome 11"/>
</dbReference>
<proteinExistence type="predicted"/>
<evidence type="ECO:0000259" key="9">
    <source>
        <dbReference type="Pfam" id="PF13962"/>
    </source>
</evidence>
<feature type="region of interest" description="Disordered" evidence="7">
    <location>
        <begin position="28"/>
        <end position="66"/>
    </location>
</feature>
<dbReference type="Pfam" id="PF13962">
    <property type="entry name" value="PGG"/>
    <property type="match status" value="1"/>
</dbReference>
<dbReference type="GO" id="GO:0005886">
    <property type="term" value="C:plasma membrane"/>
    <property type="evidence" value="ECO:0007669"/>
    <property type="project" value="TreeGrafter"/>
</dbReference>
<feature type="compositionally biased region" description="Polar residues" evidence="7">
    <location>
        <begin position="52"/>
        <end position="64"/>
    </location>
</feature>
<dbReference type="PANTHER" id="PTHR24186:SF56">
    <property type="entry name" value="PGG DOMAIN-CONTAINING PROTEIN"/>
    <property type="match status" value="1"/>
</dbReference>
<feature type="transmembrane region" description="Helical" evidence="8">
    <location>
        <begin position="91"/>
        <end position="110"/>
    </location>
</feature>
<evidence type="ECO:0000256" key="1">
    <source>
        <dbReference type="ARBA" id="ARBA00004141"/>
    </source>
</evidence>
<evidence type="ECO:0000313" key="11">
    <source>
        <dbReference type="Proteomes" id="UP001163823"/>
    </source>
</evidence>
<comment type="caution">
    <text evidence="10">The sequence shown here is derived from an EMBL/GenBank/DDBJ whole genome shotgun (WGS) entry which is preliminary data.</text>
</comment>
<organism evidence="10 11">
    <name type="scientific">Quillaja saponaria</name>
    <name type="common">Soap bark tree</name>
    <dbReference type="NCBI Taxonomy" id="32244"/>
    <lineage>
        <taxon>Eukaryota</taxon>
        <taxon>Viridiplantae</taxon>
        <taxon>Streptophyta</taxon>
        <taxon>Embryophyta</taxon>
        <taxon>Tracheophyta</taxon>
        <taxon>Spermatophyta</taxon>
        <taxon>Magnoliopsida</taxon>
        <taxon>eudicotyledons</taxon>
        <taxon>Gunneridae</taxon>
        <taxon>Pentapetalae</taxon>
        <taxon>rosids</taxon>
        <taxon>fabids</taxon>
        <taxon>Fabales</taxon>
        <taxon>Quillajaceae</taxon>
        <taxon>Quillaja</taxon>
    </lineage>
</organism>
<dbReference type="AlphaFoldDB" id="A0AAD7L4I3"/>
<sequence>MTALDVLLLFHSEAGDLEIESILQQAGAKRANDMHSSVTSQSQENHQHGQVPESNMTMEQSEVPTTHYRSRIDQLADYFRYKKGRDRASDVRTALLTIAVLIATATYQSGFSPPGGVWQDDKNDTPKHVAGQSVMGTKNSGSFFVFMFGNTIGFYTSLYMIYFLTNGFPLQLELQCSMFAITITYVSSMGTIAPSHQTVRTFTVLSIVLPLIIPLASRLFRQLKKRTADAPHNTSQEGV</sequence>